<protein>
    <submittedName>
        <fullName evidence="1">Uncharacterized protein</fullName>
    </submittedName>
</protein>
<evidence type="ECO:0000313" key="1">
    <source>
        <dbReference type="EMBL" id="SVE37001.1"/>
    </source>
</evidence>
<accession>A0A383CXV5</accession>
<proteinExistence type="predicted"/>
<gene>
    <name evidence="1" type="ORF">METZ01_LOCUS489855</name>
</gene>
<dbReference type="EMBL" id="UINC01212601">
    <property type="protein sequence ID" value="SVE37001.1"/>
    <property type="molecule type" value="Genomic_DNA"/>
</dbReference>
<feature type="non-terminal residue" evidence="1">
    <location>
        <position position="53"/>
    </location>
</feature>
<name>A0A383CXV5_9ZZZZ</name>
<reference evidence="1" key="1">
    <citation type="submission" date="2018-05" db="EMBL/GenBank/DDBJ databases">
        <authorList>
            <person name="Lanie J.A."/>
            <person name="Ng W.-L."/>
            <person name="Kazmierczak K.M."/>
            <person name="Andrzejewski T.M."/>
            <person name="Davidsen T.M."/>
            <person name="Wayne K.J."/>
            <person name="Tettelin H."/>
            <person name="Glass J.I."/>
            <person name="Rusch D."/>
            <person name="Podicherti R."/>
            <person name="Tsui H.-C.T."/>
            <person name="Winkler M.E."/>
        </authorList>
    </citation>
    <scope>NUCLEOTIDE SEQUENCE</scope>
</reference>
<sequence>MITILNQVQNDNRLVAAFTFSFLLVGISVAAHSTANSALGRPHLNRKFHLHAH</sequence>
<dbReference type="AlphaFoldDB" id="A0A383CXV5"/>
<organism evidence="1">
    <name type="scientific">marine metagenome</name>
    <dbReference type="NCBI Taxonomy" id="408172"/>
    <lineage>
        <taxon>unclassified sequences</taxon>
        <taxon>metagenomes</taxon>
        <taxon>ecological metagenomes</taxon>
    </lineage>
</organism>